<name>A0A265N7R0_9BACI</name>
<keyword evidence="1" id="KW-0472">Membrane</keyword>
<feature type="transmembrane region" description="Helical" evidence="1">
    <location>
        <begin position="168"/>
        <end position="191"/>
    </location>
</feature>
<dbReference type="EMBL" id="NPMS01000010">
    <property type="protein sequence ID" value="OZU87504.1"/>
    <property type="molecule type" value="Genomic_DNA"/>
</dbReference>
<gene>
    <name evidence="2" type="ORF">CIL03_16980</name>
</gene>
<dbReference type="InterPro" id="IPR011737">
    <property type="entry name" value="CHP02206_TP0381"/>
</dbReference>
<evidence type="ECO:0000313" key="3">
    <source>
        <dbReference type="Proteomes" id="UP000216498"/>
    </source>
</evidence>
<reference evidence="2 3" key="1">
    <citation type="submission" date="2017-08" db="EMBL/GenBank/DDBJ databases">
        <title>Virgibacillus indicus sp. nov. and Virgibacillus profoundi sp. nov, two moderately halophilic bacteria isolated from marine sediment by using the Microfluidic Streak Plate.</title>
        <authorList>
            <person name="Xu B."/>
            <person name="Hu B."/>
            <person name="Wang J."/>
            <person name="Zhu Y."/>
            <person name="Huang L."/>
            <person name="Du W."/>
            <person name="Huang Y."/>
        </authorList>
    </citation>
    <scope>NUCLEOTIDE SEQUENCE [LARGE SCALE GENOMIC DNA]</scope>
    <source>
        <strain evidence="2 3">IO3-P2-C2</strain>
    </source>
</reference>
<evidence type="ECO:0000256" key="1">
    <source>
        <dbReference type="SAM" id="Phobius"/>
    </source>
</evidence>
<sequence>MGDWFNEQSGEPFIAFETSHIIALMVYFVGLILLLLTFKKIKSNTVSYNILRWLLFSILVLSEISYQTYTITNGIWSLQEHIPLHLCGIASITGAIALVTHNKTLINLTFLIGFIPAFAALVTPELPYDFPHFRFWKFFVHHAAISWVSIFLILTSSVKITFKSTMQAYGLLLIYAAIIGFFVNPALGSNYLYLSATPTASTPLDLLGDGIWYYVNLCLLGILVFLGQFGVTKVFSRSK</sequence>
<keyword evidence="1" id="KW-0812">Transmembrane</keyword>
<dbReference type="OrthoDB" id="9813172at2"/>
<dbReference type="NCBIfam" id="TIGR02206">
    <property type="entry name" value="intg_mem_TP0381"/>
    <property type="match status" value="1"/>
</dbReference>
<feature type="transmembrane region" description="Helical" evidence="1">
    <location>
        <begin position="211"/>
        <end position="231"/>
    </location>
</feature>
<proteinExistence type="predicted"/>
<dbReference type="Pfam" id="PF14808">
    <property type="entry name" value="TMEM164"/>
    <property type="match status" value="1"/>
</dbReference>
<feature type="transmembrane region" description="Helical" evidence="1">
    <location>
        <begin position="50"/>
        <end position="69"/>
    </location>
</feature>
<dbReference type="AlphaFoldDB" id="A0A265N7R0"/>
<keyword evidence="1" id="KW-1133">Transmembrane helix</keyword>
<feature type="transmembrane region" description="Helical" evidence="1">
    <location>
        <begin position="81"/>
        <end position="98"/>
    </location>
</feature>
<accession>A0A265N7R0</accession>
<keyword evidence="3" id="KW-1185">Reference proteome</keyword>
<feature type="transmembrane region" description="Helical" evidence="1">
    <location>
        <begin position="135"/>
        <end position="156"/>
    </location>
</feature>
<evidence type="ECO:0000313" key="2">
    <source>
        <dbReference type="EMBL" id="OZU87504.1"/>
    </source>
</evidence>
<protein>
    <submittedName>
        <fullName evidence="2">TIGR02206 family membrane protein</fullName>
    </submittedName>
</protein>
<organism evidence="2 3">
    <name type="scientific">Virgibacillus indicus</name>
    <dbReference type="NCBI Taxonomy" id="2024554"/>
    <lineage>
        <taxon>Bacteria</taxon>
        <taxon>Bacillati</taxon>
        <taxon>Bacillota</taxon>
        <taxon>Bacilli</taxon>
        <taxon>Bacillales</taxon>
        <taxon>Bacillaceae</taxon>
        <taxon>Virgibacillus</taxon>
    </lineage>
</organism>
<dbReference type="Proteomes" id="UP000216498">
    <property type="component" value="Unassembled WGS sequence"/>
</dbReference>
<comment type="caution">
    <text evidence="2">The sequence shown here is derived from an EMBL/GenBank/DDBJ whole genome shotgun (WGS) entry which is preliminary data.</text>
</comment>
<feature type="transmembrane region" description="Helical" evidence="1">
    <location>
        <begin position="105"/>
        <end position="123"/>
    </location>
</feature>
<dbReference type="RefSeq" id="WP_094887077.1">
    <property type="nucleotide sequence ID" value="NZ_NPMS01000010.1"/>
</dbReference>
<feature type="transmembrane region" description="Helical" evidence="1">
    <location>
        <begin position="20"/>
        <end position="38"/>
    </location>
</feature>